<keyword evidence="2 3" id="KW-0813">Transport</keyword>
<dbReference type="Proteomes" id="UP000027120">
    <property type="component" value="Unassembled WGS sequence"/>
</dbReference>
<feature type="domain" description="Exocyst complex subunit Exo70 C-terminal" evidence="4">
    <location>
        <begin position="272"/>
        <end position="627"/>
    </location>
</feature>
<evidence type="ECO:0000313" key="6">
    <source>
        <dbReference type="Proteomes" id="UP000027120"/>
    </source>
</evidence>
<organism evidence="5 6">
    <name type="scientific">Citrus sinensis</name>
    <name type="common">Sweet orange</name>
    <name type="synonym">Citrus aurantium var. sinensis</name>
    <dbReference type="NCBI Taxonomy" id="2711"/>
    <lineage>
        <taxon>Eukaryota</taxon>
        <taxon>Viridiplantae</taxon>
        <taxon>Streptophyta</taxon>
        <taxon>Embryophyta</taxon>
        <taxon>Tracheophyta</taxon>
        <taxon>Spermatophyta</taxon>
        <taxon>Magnoliopsida</taxon>
        <taxon>eudicotyledons</taxon>
        <taxon>Gunneridae</taxon>
        <taxon>Pentapetalae</taxon>
        <taxon>rosids</taxon>
        <taxon>malvids</taxon>
        <taxon>Sapindales</taxon>
        <taxon>Rutaceae</taxon>
        <taxon>Aurantioideae</taxon>
        <taxon>Citrus</taxon>
    </lineage>
</organism>
<evidence type="ECO:0000256" key="2">
    <source>
        <dbReference type="ARBA" id="ARBA00022448"/>
    </source>
</evidence>
<name>A0A067FEC6_CITSI</name>
<dbReference type="EMBL" id="KK784902">
    <property type="protein sequence ID" value="KDO65724.1"/>
    <property type="molecule type" value="Genomic_DNA"/>
</dbReference>
<dbReference type="Gene3D" id="1.20.1280.170">
    <property type="entry name" value="Exocyst complex component Exo70"/>
    <property type="match status" value="1"/>
</dbReference>
<dbReference type="GO" id="GO:0000145">
    <property type="term" value="C:exocyst"/>
    <property type="evidence" value="ECO:0000318"/>
    <property type="project" value="GO_Central"/>
</dbReference>
<evidence type="ECO:0000256" key="3">
    <source>
        <dbReference type="RuleBase" id="RU365026"/>
    </source>
</evidence>
<comment type="similarity">
    <text evidence="1 3">Belongs to the EXO70 family.</text>
</comment>
<keyword evidence="3" id="KW-0653">Protein transport</keyword>
<evidence type="ECO:0000256" key="1">
    <source>
        <dbReference type="ARBA" id="ARBA00006756"/>
    </source>
</evidence>
<reference evidence="5 6" key="1">
    <citation type="submission" date="2014-04" db="EMBL/GenBank/DDBJ databases">
        <authorList>
            <consortium name="International Citrus Genome Consortium"/>
            <person name="Gmitter F."/>
            <person name="Chen C."/>
            <person name="Farmerie W."/>
            <person name="Harkins T."/>
            <person name="Desany B."/>
            <person name="Mohiuddin M."/>
            <person name="Kodira C."/>
            <person name="Borodovsky M."/>
            <person name="Lomsadze A."/>
            <person name="Burns P."/>
            <person name="Jenkins J."/>
            <person name="Prochnik S."/>
            <person name="Shu S."/>
            <person name="Chapman J."/>
            <person name="Pitluck S."/>
            <person name="Schmutz J."/>
            <person name="Rokhsar D."/>
        </authorList>
    </citation>
    <scope>NUCLEOTIDE SEQUENCE</scope>
</reference>
<sequence length="642" mass="73921">MAGYQSVNPNHEGDQHLIAAAHHILKLLGAIRNLSDDTRKLLADLDIHLSIMTGNTINNGGEAIEVEKRLKCAERMVLRWQANQSMIWDTGPGEVSEFLGAIDEVQTLIDSFSGVSVNENGRVRELLYRANNIVQMAMLRLQEELIHILVHHKLYFEPEYVSFHSCRADVIYDESFVSLEDESVEASQRVSNTGSVSGEYIVDLIHPQVVPDLKAIANAMIAANYDQEFCAAFIGARQDALNEYFFVILELEKFSIDDVLKMKWSTLSSEIKKWNWAMKIIIRVYLTSEKQLCNKILGRFDTVCSLCFVEIAKATFLCLLNFGEAVAMGSTQPEKLFCLLDMYEVLDDLLLEIDSLLFEEAGSYIRIEFHELLRKLGHSARQAFQELQKAIAADSSMKPLPRGGIHPLTRYVMNYIKTLTIYDDTLNLLFEDQNMEDTHSIVESETEQDISPITFCPLACHLRSITSALECSLVVKSRLYREDSLRHIFLMNNIHYVVQKIKGSDLRIFFGDEWIRKHIGKFQQHATSYQRATWCSVLSFLRDDGHCSNSVLKTSYKERCREFTNAFEDVYKIQIQWCITDPQLKEDLRISTSLKVIHAYRTFIGRNRISDKHIKYTVDDLEKLLLDFFEGTWRTLRNSRRR</sequence>
<dbReference type="SMR" id="A0A067FEC6"/>
<dbReference type="eggNOG" id="KOG2344">
    <property type="taxonomic scope" value="Eukaryota"/>
</dbReference>
<dbReference type="AlphaFoldDB" id="A0A067FEC6"/>
<dbReference type="PaxDb" id="2711-XP_006477675.1"/>
<evidence type="ECO:0000313" key="5">
    <source>
        <dbReference type="EMBL" id="KDO65724.1"/>
    </source>
</evidence>
<proteinExistence type="inferred from homology"/>
<evidence type="ECO:0000259" key="4">
    <source>
        <dbReference type="Pfam" id="PF03081"/>
    </source>
</evidence>
<dbReference type="PANTHER" id="PTHR12542:SF92">
    <property type="entry name" value="EXOCYST COMPLEX COMPONENT EXO70E2"/>
    <property type="match status" value="1"/>
</dbReference>
<protein>
    <recommendedName>
        <fullName evidence="3">Exocyst subunit Exo70 family protein</fullName>
    </recommendedName>
</protein>
<dbReference type="Pfam" id="PF03081">
    <property type="entry name" value="Exo70_C"/>
    <property type="match status" value="1"/>
</dbReference>
<dbReference type="InterPro" id="IPR004140">
    <property type="entry name" value="Exo70"/>
</dbReference>
<gene>
    <name evidence="5" type="ORF">CISIN_1g037360mg</name>
</gene>
<keyword evidence="3" id="KW-0268">Exocytosis</keyword>
<dbReference type="PANTHER" id="PTHR12542">
    <property type="entry name" value="EXOCYST COMPLEX PROTEIN EXO70"/>
    <property type="match status" value="1"/>
</dbReference>
<comment type="function">
    <text evidence="3">Component of the exocyst complex.</text>
</comment>
<dbReference type="InterPro" id="IPR046364">
    <property type="entry name" value="Exo70_C"/>
</dbReference>
<dbReference type="Pfam" id="PF20669">
    <property type="entry name" value="Exo70_N"/>
    <property type="match status" value="1"/>
</dbReference>
<dbReference type="GO" id="GO:0015031">
    <property type="term" value="P:protein transport"/>
    <property type="evidence" value="ECO:0007669"/>
    <property type="project" value="UniProtKB-KW"/>
</dbReference>
<keyword evidence="6" id="KW-1185">Reference proteome</keyword>
<dbReference type="InterPro" id="IPR016159">
    <property type="entry name" value="Cullin_repeat-like_dom_sf"/>
</dbReference>
<dbReference type="SUPFAM" id="SSF74788">
    <property type="entry name" value="Cullin repeat-like"/>
    <property type="match status" value="1"/>
</dbReference>
<dbReference type="STRING" id="2711.A0A067FEC6"/>
<dbReference type="GO" id="GO:0005546">
    <property type="term" value="F:phosphatidylinositol-4,5-bisphosphate binding"/>
    <property type="evidence" value="ECO:0007669"/>
    <property type="project" value="InterPro"/>
</dbReference>
<dbReference type="GO" id="GO:0006887">
    <property type="term" value="P:exocytosis"/>
    <property type="evidence" value="ECO:0000318"/>
    <property type="project" value="GO_Central"/>
</dbReference>
<accession>A0A067FEC6</accession>